<reference evidence="2" key="2">
    <citation type="submission" date="2023-06" db="EMBL/GenBank/DDBJ databases">
        <authorList>
            <consortium name="Lawrence Berkeley National Laboratory"/>
            <person name="Mondo S.J."/>
            <person name="Hensen N."/>
            <person name="Bonometti L."/>
            <person name="Westerberg I."/>
            <person name="Brannstrom I.O."/>
            <person name="Guillou S."/>
            <person name="Cros-Aarteil S."/>
            <person name="Calhoun S."/>
            <person name="Haridas S."/>
            <person name="Kuo A."/>
            <person name="Pangilinan J."/>
            <person name="Riley R."/>
            <person name="Labutti K."/>
            <person name="Andreopoulos B."/>
            <person name="Lipzen A."/>
            <person name="Chen C."/>
            <person name="Yanf M."/>
            <person name="Daum C."/>
            <person name="Ng V."/>
            <person name="Clum A."/>
            <person name="Steindorff A."/>
            <person name="Ohm R."/>
            <person name="Martin F."/>
            <person name="Silar P."/>
            <person name="Natvig D."/>
            <person name="Lalanne C."/>
            <person name="Gautier V."/>
            <person name="Ament-Velasquez S.L."/>
            <person name="Kruys A."/>
            <person name="Hutchinson M.I."/>
            <person name="Powell A.J."/>
            <person name="Barry K."/>
            <person name="Miller A.N."/>
            <person name="Grigoriev I.V."/>
            <person name="Debuchy R."/>
            <person name="Gladieux P."/>
            <person name="Thoren M.H."/>
            <person name="Johannesson H."/>
        </authorList>
    </citation>
    <scope>NUCLEOTIDE SEQUENCE</scope>
    <source>
        <strain evidence="2">CBS 333.67</strain>
    </source>
</reference>
<dbReference type="Proteomes" id="UP001273166">
    <property type="component" value="Unassembled WGS sequence"/>
</dbReference>
<sequence>MPRAHVRSGTAFQYIIGFVYGKLLYLLTSSHPKRPPIISSIRTYGQSSVCSGLMAAAKSIRRSATANPGDAMLIRLEYGVIISLHEPDFVCAYPSASPDPNRGFLM</sequence>
<dbReference type="GeneID" id="87889872"/>
<proteinExistence type="predicted"/>
<keyword evidence="1" id="KW-1133">Transmembrane helix</keyword>
<evidence type="ECO:0000256" key="1">
    <source>
        <dbReference type="SAM" id="Phobius"/>
    </source>
</evidence>
<protein>
    <submittedName>
        <fullName evidence="2">Uncharacterized protein</fullName>
    </submittedName>
</protein>
<evidence type="ECO:0000313" key="3">
    <source>
        <dbReference type="Proteomes" id="UP001273166"/>
    </source>
</evidence>
<name>A0AAJ0GP71_9PEZI</name>
<keyword evidence="3" id="KW-1185">Reference proteome</keyword>
<feature type="transmembrane region" description="Helical" evidence="1">
    <location>
        <begin position="12"/>
        <end position="28"/>
    </location>
</feature>
<keyword evidence="1" id="KW-0472">Membrane</keyword>
<evidence type="ECO:0000313" key="2">
    <source>
        <dbReference type="EMBL" id="KAK3303551.1"/>
    </source>
</evidence>
<dbReference type="EMBL" id="JAUDZG010000006">
    <property type="protein sequence ID" value="KAK3303551.1"/>
    <property type="molecule type" value="Genomic_DNA"/>
</dbReference>
<gene>
    <name evidence="2" type="ORF">B0T15DRAFT_576871</name>
</gene>
<accession>A0AAJ0GP71</accession>
<comment type="caution">
    <text evidence="2">The sequence shown here is derived from an EMBL/GenBank/DDBJ whole genome shotgun (WGS) entry which is preliminary data.</text>
</comment>
<organism evidence="2 3">
    <name type="scientific">Chaetomium strumarium</name>
    <dbReference type="NCBI Taxonomy" id="1170767"/>
    <lineage>
        <taxon>Eukaryota</taxon>
        <taxon>Fungi</taxon>
        <taxon>Dikarya</taxon>
        <taxon>Ascomycota</taxon>
        <taxon>Pezizomycotina</taxon>
        <taxon>Sordariomycetes</taxon>
        <taxon>Sordariomycetidae</taxon>
        <taxon>Sordariales</taxon>
        <taxon>Chaetomiaceae</taxon>
        <taxon>Chaetomium</taxon>
    </lineage>
</organism>
<dbReference type="AlphaFoldDB" id="A0AAJ0GP71"/>
<reference evidence="2" key="1">
    <citation type="journal article" date="2023" name="Mol. Phylogenet. Evol.">
        <title>Genome-scale phylogeny and comparative genomics of the fungal order Sordariales.</title>
        <authorList>
            <person name="Hensen N."/>
            <person name="Bonometti L."/>
            <person name="Westerberg I."/>
            <person name="Brannstrom I.O."/>
            <person name="Guillou S."/>
            <person name="Cros-Aarteil S."/>
            <person name="Calhoun S."/>
            <person name="Haridas S."/>
            <person name="Kuo A."/>
            <person name="Mondo S."/>
            <person name="Pangilinan J."/>
            <person name="Riley R."/>
            <person name="LaButti K."/>
            <person name="Andreopoulos B."/>
            <person name="Lipzen A."/>
            <person name="Chen C."/>
            <person name="Yan M."/>
            <person name="Daum C."/>
            <person name="Ng V."/>
            <person name="Clum A."/>
            <person name="Steindorff A."/>
            <person name="Ohm R.A."/>
            <person name="Martin F."/>
            <person name="Silar P."/>
            <person name="Natvig D.O."/>
            <person name="Lalanne C."/>
            <person name="Gautier V."/>
            <person name="Ament-Velasquez S.L."/>
            <person name="Kruys A."/>
            <person name="Hutchinson M.I."/>
            <person name="Powell A.J."/>
            <person name="Barry K."/>
            <person name="Miller A.N."/>
            <person name="Grigoriev I.V."/>
            <person name="Debuchy R."/>
            <person name="Gladieux P."/>
            <person name="Hiltunen Thoren M."/>
            <person name="Johannesson H."/>
        </authorList>
    </citation>
    <scope>NUCLEOTIDE SEQUENCE</scope>
    <source>
        <strain evidence="2">CBS 333.67</strain>
    </source>
</reference>
<dbReference type="RefSeq" id="XP_062719331.1">
    <property type="nucleotide sequence ID" value="XM_062871043.1"/>
</dbReference>
<keyword evidence="1" id="KW-0812">Transmembrane</keyword>